<evidence type="ECO:0000313" key="2">
    <source>
        <dbReference type="Proteomes" id="UP000022910"/>
    </source>
</evidence>
<dbReference type="HOGENOM" id="CLU_970252_0_0_1"/>
<accession>A0A015KIU2</accession>
<keyword evidence="2" id="KW-1185">Reference proteome</keyword>
<dbReference type="AlphaFoldDB" id="A0A015KIU2"/>
<comment type="caution">
    <text evidence="1">The sequence shown here is derived from an EMBL/GenBank/DDBJ whole genome shotgun (WGS) entry which is preliminary data.</text>
</comment>
<gene>
    <name evidence="1" type="ORF">RirG_187920</name>
</gene>
<protein>
    <submittedName>
        <fullName evidence="1">Uncharacterized protein</fullName>
    </submittedName>
</protein>
<organism evidence="1 2">
    <name type="scientific">Rhizophagus irregularis (strain DAOM 197198w)</name>
    <name type="common">Glomus intraradices</name>
    <dbReference type="NCBI Taxonomy" id="1432141"/>
    <lineage>
        <taxon>Eukaryota</taxon>
        <taxon>Fungi</taxon>
        <taxon>Fungi incertae sedis</taxon>
        <taxon>Mucoromycota</taxon>
        <taxon>Glomeromycotina</taxon>
        <taxon>Glomeromycetes</taxon>
        <taxon>Glomerales</taxon>
        <taxon>Glomeraceae</taxon>
        <taxon>Rhizophagus</taxon>
    </lineage>
</organism>
<dbReference type="Proteomes" id="UP000022910">
    <property type="component" value="Unassembled WGS sequence"/>
</dbReference>
<evidence type="ECO:0000313" key="1">
    <source>
        <dbReference type="EMBL" id="EXX59561.1"/>
    </source>
</evidence>
<dbReference type="OrthoDB" id="2382066at2759"/>
<proteinExistence type="predicted"/>
<dbReference type="EMBL" id="JEMT01026356">
    <property type="protein sequence ID" value="EXX59561.1"/>
    <property type="molecule type" value="Genomic_DNA"/>
</dbReference>
<reference evidence="1 2" key="1">
    <citation type="submission" date="2014-02" db="EMBL/GenBank/DDBJ databases">
        <title>Single nucleus genome sequencing reveals high similarity among nuclei of an endomycorrhizal fungus.</title>
        <authorList>
            <person name="Lin K."/>
            <person name="Geurts R."/>
            <person name="Zhang Z."/>
            <person name="Limpens E."/>
            <person name="Saunders D.G."/>
            <person name="Mu D."/>
            <person name="Pang E."/>
            <person name="Cao H."/>
            <person name="Cha H."/>
            <person name="Lin T."/>
            <person name="Zhou Q."/>
            <person name="Shang Y."/>
            <person name="Li Y."/>
            <person name="Ivanov S."/>
            <person name="Sharma T."/>
            <person name="Velzen R.V."/>
            <person name="Ruijter N.D."/>
            <person name="Aanen D.K."/>
            <person name="Win J."/>
            <person name="Kamoun S."/>
            <person name="Bisseling T."/>
            <person name="Huang S."/>
        </authorList>
    </citation>
    <scope>NUCLEOTIDE SEQUENCE [LARGE SCALE GENOMIC DNA]</scope>
    <source>
        <strain evidence="2">DAOM197198w</strain>
    </source>
</reference>
<name>A0A015KIU2_RHIIW</name>
<sequence length="287" mass="34317">MNSINVINVEEWKNSKYLDYNNTFNIIKDILNAFHDYEMNNVNILPIKFINDIKNQEFIFYQLIKEDIALESYRFSLYADDVIIYIDMLMKESIELNDLLEVLKSLFEDTKIRLNFMEDLYNKYKNNDEMKKILNNIHEYGHHTLNDNFTSYNSNNSNNPFHSCLASLLSSSSQLSSNFLSFIKPNNKSSLNQPLLNNENENQSNLEISFQELIFKHEKGLNIIYEIKQFWKNQFEIINKFIDIFEKGEKKDEILLPQEVGQDIRNNWEEEKKNSEIFYHKIRNLLK</sequence>
<dbReference type="SMR" id="A0A015KIU2"/>